<feature type="domain" description="TSCPD" evidence="6">
    <location>
        <begin position="3"/>
        <end position="78"/>
    </location>
</feature>
<keyword evidence="3" id="KW-0237">DNA synthesis</keyword>
<evidence type="ECO:0000259" key="6">
    <source>
        <dbReference type="Pfam" id="PF12637"/>
    </source>
</evidence>
<comment type="caution">
    <text evidence="7">The sequence shown here is derived from an EMBL/GenBank/DDBJ whole genome shotgun (WGS) entry which is preliminary data.</text>
</comment>
<evidence type="ECO:0000256" key="4">
    <source>
        <dbReference type="ARBA" id="ARBA00022741"/>
    </source>
</evidence>
<evidence type="ECO:0000256" key="1">
    <source>
        <dbReference type="ARBA" id="ARBA00007405"/>
    </source>
</evidence>
<evidence type="ECO:0000256" key="2">
    <source>
        <dbReference type="ARBA" id="ARBA00012274"/>
    </source>
</evidence>
<keyword evidence="4" id="KW-0547">Nucleotide-binding</keyword>
<organism evidence="7 8">
    <name type="scientific">Candidatus Coproplasma excrementigallinarum</name>
    <dbReference type="NCBI Taxonomy" id="2840747"/>
    <lineage>
        <taxon>Bacteria</taxon>
        <taxon>Bacillati</taxon>
        <taxon>Bacillota</taxon>
        <taxon>Clostridia</taxon>
        <taxon>Eubacteriales</taxon>
        <taxon>Candidatus Coproplasma</taxon>
    </lineage>
</organism>
<dbReference type="GO" id="GO:0004748">
    <property type="term" value="F:ribonucleoside-diphosphate reductase activity, thioredoxin disulfide as acceptor"/>
    <property type="evidence" value="ECO:0007669"/>
    <property type="project" value="UniProtKB-EC"/>
</dbReference>
<evidence type="ECO:0000313" key="7">
    <source>
        <dbReference type="EMBL" id="HIU61563.1"/>
    </source>
</evidence>
<proteinExistence type="inferred from homology"/>
<accession>A0A9D1MK72</accession>
<dbReference type="GO" id="GO:0000166">
    <property type="term" value="F:nucleotide binding"/>
    <property type="evidence" value="ECO:0007669"/>
    <property type="project" value="UniProtKB-KW"/>
</dbReference>
<dbReference type="AlphaFoldDB" id="A0A9D1MK72"/>
<dbReference type="InterPro" id="IPR024434">
    <property type="entry name" value="TSCPD_dom"/>
</dbReference>
<protein>
    <recommendedName>
        <fullName evidence="2">ribonucleoside-diphosphate reductase</fullName>
        <ecNumber evidence="2">1.17.4.1</ecNumber>
    </recommendedName>
</protein>
<dbReference type="Pfam" id="PF12637">
    <property type="entry name" value="TSCPD"/>
    <property type="match status" value="1"/>
</dbReference>
<comment type="similarity">
    <text evidence="1">Belongs to the ribonucleoside diphosphate reductase class-2 family.</text>
</comment>
<dbReference type="EMBL" id="DVNE01000025">
    <property type="protein sequence ID" value="HIU61563.1"/>
    <property type="molecule type" value="Genomic_DNA"/>
</dbReference>
<evidence type="ECO:0000256" key="5">
    <source>
        <dbReference type="ARBA" id="ARBA00047754"/>
    </source>
</evidence>
<dbReference type="Proteomes" id="UP000824110">
    <property type="component" value="Unassembled WGS sequence"/>
</dbReference>
<reference evidence="7" key="1">
    <citation type="submission" date="2020-10" db="EMBL/GenBank/DDBJ databases">
        <authorList>
            <person name="Gilroy R."/>
        </authorList>
    </citation>
    <scope>NUCLEOTIDE SEQUENCE</scope>
    <source>
        <strain evidence="7">CHK195-12923</strain>
    </source>
</reference>
<dbReference type="NCBIfam" id="TIGR03905">
    <property type="entry name" value="TIGR03905_4_Cys"/>
    <property type="match status" value="1"/>
</dbReference>
<evidence type="ECO:0000313" key="8">
    <source>
        <dbReference type="Proteomes" id="UP000824110"/>
    </source>
</evidence>
<dbReference type="GO" id="GO:0071897">
    <property type="term" value="P:DNA biosynthetic process"/>
    <property type="evidence" value="ECO:0007669"/>
    <property type="project" value="UniProtKB-KW"/>
</dbReference>
<sequence>MFTYKTHGTCSRAITFDVDSENKLRNVKFSGGCMGNTQGVAKLCEGRDIDEVQSVLKGILCRNGTSCPDQLSKAIEEYKKSVINA</sequence>
<reference evidence="7" key="2">
    <citation type="journal article" date="2021" name="PeerJ">
        <title>Extensive microbial diversity within the chicken gut microbiome revealed by metagenomics and culture.</title>
        <authorList>
            <person name="Gilroy R."/>
            <person name="Ravi A."/>
            <person name="Getino M."/>
            <person name="Pursley I."/>
            <person name="Horton D.L."/>
            <person name="Alikhan N.F."/>
            <person name="Baker D."/>
            <person name="Gharbi K."/>
            <person name="Hall N."/>
            <person name="Watson M."/>
            <person name="Adriaenssens E.M."/>
            <person name="Foster-Nyarko E."/>
            <person name="Jarju S."/>
            <person name="Secka A."/>
            <person name="Antonio M."/>
            <person name="Oren A."/>
            <person name="Chaudhuri R.R."/>
            <person name="La Ragione R."/>
            <person name="Hildebrand F."/>
            <person name="Pallen M.J."/>
        </authorList>
    </citation>
    <scope>NUCLEOTIDE SEQUENCE</scope>
    <source>
        <strain evidence="7">CHK195-12923</strain>
    </source>
</reference>
<dbReference type="InterPro" id="IPR023806">
    <property type="entry name" value="CHP03905"/>
</dbReference>
<name>A0A9D1MK72_9FIRM</name>
<evidence type="ECO:0000256" key="3">
    <source>
        <dbReference type="ARBA" id="ARBA00022634"/>
    </source>
</evidence>
<gene>
    <name evidence="7" type="ORF">IAB69_02825</name>
</gene>
<comment type="catalytic activity">
    <reaction evidence="5">
        <text>a 2'-deoxyribonucleoside 5'-diphosphate + [thioredoxin]-disulfide + H2O = a ribonucleoside 5'-diphosphate + [thioredoxin]-dithiol</text>
        <dbReference type="Rhea" id="RHEA:23252"/>
        <dbReference type="Rhea" id="RHEA-COMP:10698"/>
        <dbReference type="Rhea" id="RHEA-COMP:10700"/>
        <dbReference type="ChEBI" id="CHEBI:15377"/>
        <dbReference type="ChEBI" id="CHEBI:29950"/>
        <dbReference type="ChEBI" id="CHEBI:50058"/>
        <dbReference type="ChEBI" id="CHEBI:57930"/>
        <dbReference type="ChEBI" id="CHEBI:73316"/>
        <dbReference type="EC" id="1.17.4.1"/>
    </reaction>
</comment>
<dbReference type="EC" id="1.17.4.1" evidence="2"/>